<reference evidence="3 4" key="1">
    <citation type="submission" date="2020-03" db="EMBL/GenBank/DDBJ databases">
        <title>Roseomonas selenitidurans sp. nov. isolated from soil.</title>
        <authorList>
            <person name="Liu H."/>
        </authorList>
    </citation>
    <scope>NUCLEOTIDE SEQUENCE [LARGE SCALE GENOMIC DNA]</scope>
    <source>
        <strain evidence="3 4">JCM 15073</strain>
    </source>
</reference>
<dbReference type="InterPro" id="IPR036890">
    <property type="entry name" value="HATPase_C_sf"/>
</dbReference>
<dbReference type="InterPro" id="IPR050267">
    <property type="entry name" value="Anti-sigma-factor_SerPK"/>
</dbReference>
<keyword evidence="3" id="KW-0067">ATP-binding</keyword>
<gene>
    <name evidence="3" type="ORF">HB662_23905</name>
</gene>
<feature type="domain" description="Histidine kinase/HSP90-like ATPase" evidence="2">
    <location>
        <begin position="4"/>
        <end position="128"/>
    </location>
</feature>
<organism evidence="3 4">
    <name type="scientific">Falsiroseomonas frigidaquae</name>
    <dbReference type="NCBI Taxonomy" id="487318"/>
    <lineage>
        <taxon>Bacteria</taxon>
        <taxon>Pseudomonadati</taxon>
        <taxon>Pseudomonadota</taxon>
        <taxon>Alphaproteobacteria</taxon>
        <taxon>Acetobacterales</taxon>
        <taxon>Roseomonadaceae</taxon>
        <taxon>Falsiroseomonas</taxon>
    </lineage>
</organism>
<evidence type="ECO:0000259" key="2">
    <source>
        <dbReference type="Pfam" id="PF13581"/>
    </source>
</evidence>
<proteinExistence type="predicted"/>
<dbReference type="SUPFAM" id="SSF55874">
    <property type="entry name" value="ATPase domain of HSP90 chaperone/DNA topoisomerase II/histidine kinase"/>
    <property type="match status" value="1"/>
</dbReference>
<dbReference type="CDD" id="cd16936">
    <property type="entry name" value="HATPase_RsbW-like"/>
    <property type="match status" value="1"/>
</dbReference>
<name>A0ABX1F6C7_9PROT</name>
<dbReference type="GO" id="GO:0005524">
    <property type="term" value="F:ATP binding"/>
    <property type="evidence" value="ECO:0007669"/>
    <property type="project" value="UniProtKB-KW"/>
</dbReference>
<dbReference type="EMBL" id="JAAVTX010000007">
    <property type="protein sequence ID" value="NKE47842.1"/>
    <property type="molecule type" value="Genomic_DNA"/>
</dbReference>
<evidence type="ECO:0000256" key="1">
    <source>
        <dbReference type="ARBA" id="ARBA00022527"/>
    </source>
</evidence>
<dbReference type="InterPro" id="IPR003594">
    <property type="entry name" value="HATPase_dom"/>
</dbReference>
<sequence length="134" mass="14135">MTIPPATDEVTRLLDALEAFAEEASLPPKAAHRLSVVIEELAANVVMHGSSGPGAATFVAVTVRQDGNALVATIEDDGRAFDPLVQAAPDTDAALEDRDIGGLGVHFVQQMTRTLDYSREDGRNRLVAVLDLAG</sequence>
<dbReference type="Pfam" id="PF13581">
    <property type="entry name" value="HATPase_c_2"/>
    <property type="match status" value="1"/>
</dbReference>
<keyword evidence="3" id="KW-0547">Nucleotide-binding</keyword>
<keyword evidence="1" id="KW-0723">Serine/threonine-protein kinase</keyword>
<comment type="caution">
    <text evidence="3">The sequence shown here is derived from an EMBL/GenBank/DDBJ whole genome shotgun (WGS) entry which is preliminary data.</text>
</comment>
<keyword evidence="4" id="KW-1185">Reference proteome</keyword>
<protein>
    <submittedName>
        <fullName evidence="3">ATP-binding protein</fullName>
    </submittedName>
</protein>
<dbReference type="PANTHER" id="PTHR35526:SF6">
    <property type="entry name" value="SLR1861 PROTEIN"/>
    <property type="match status" value="1"/>
</dbReference>
<dbReference type="Gene3D" id="3.30.565.10">
    <property type="entry name" value="Histidine kinase-like ATPase, C-terminal domain"/>
    <property type="match status" value="1"/>
</dbReference>
<accession>A0ABX1F6C7</accession>
<keyword evidence="1" id="KW-0418">Kinase</keyword>
<dbReference type="RefSeq" id="WP_168053596.1">
    <property type="nucleotide sequence ID" value="NZ_JAATJR010000007.1"/>
</dbReference>
<evidence type="ECO:0000313" key="3">
    <source>
        <dbReference type="EMBL" id="NKE47842.1"/>
    </source>
</evidence>
<dbReference type="Proteomes" id="UP000765160">
    <property type="component" value="Unassembled WGS sequence"/>
</dbReference>
<evidence type="ECO:0000313" key="4">
    <source>
        <dbReference type="Proteomes" id="UP000765160"/>
    </source>
</evidence>
<dbReference type="PANTHER" id="PTHR35526">
    <property type="entry name" value="ANTI-SIGMA-F FACTOR RSBW-RELATED"/>
    <property type="match status" value="1"/>
</dbReference>
<keyword evidence="1" id="KW-0808">Transferase</keyword>